<proteinExistence type="predicted"/>
<dbReference type="Proteomes" id="UP001517247">
    <property type="component" value="Unassembled WGS sequence"/>
</dbReference>
<evidence type="ECO:0000313" key="2">
    <source>
        <dbReference type="Proteomes" id="UP001517247"/>
    </source>
</evidence>
<organism evidence="1 2">
    <name type="scientific">Pedobacter ureilyticus</name>
    <dbReference type="NCBI Taxonomy" id="1393051"/>
    <lineage>
        <taxon>Bacteria</taxon>
        <taxon>Pseudomonadati</taxon>
        <taxon>Bacteroidota</taxon>
        <taxon>Sphingobacteriia</taxon>
        <taxon>Sphingobacteriales</taxon>
        <taxon>Sphingobacteriaceae</taxon>
        <taxon>Pedobacter</taxon>
    </lineage>
</organism>
<protein>
    <recommendedName>
        <fullName evidence="3">Sporadically distributed protein, TIGR04141 family</fullName>
    </recommendedName>
</protein>
<comment type="caution">
    <text evidence="1">The sequence shown here is derived from an EMBL/GenBank/DDBJ whole genome shotgun (WGS) entry which is preliminary data.</text>
</comment>
<name>A0ABW9JB47_9SPHI</name>
<dbReference type="EMBL" id="SSHJ02000010">
    <property type="protein sequence ID" value="MFN0257731.1"/>
    <property type="molecule type" value="Genomic_DNA"/>
</dbReference>
<evidence type="ECO:0008006" key="3">
    <source>
        <dbReference type="Google" id="ProtNLM"/>
    </source>
</evidence>
<evidence type="ECO:0000313" key="1">
    <source>
        <dbReference type="EMBL" id="MFN0257731.1"/>
    </source>
</evidence>
<accession>A0ABW9JB47</accession>
<dbReference type="RefSeq" id="WP_138724812.1">
    <property type="nucleotide sequence ID" value="NZ_SSHJ02000010.1"/>
</dbReference>
<keyword evidence="2" id="KW-1185">Reference proteome</keyword>
<sequence length="597" mass="67402">MNPVDISNILLNENGYFYKKKKSKIAKSDIEKLFRQCLTDKAANKSYEPMIRASLFESGKEVAKYSVLIFDYQQRPSFMKADAHLWERKTGLFIILEHLDYLAVIRKNVSGAHHLYQIVEEIDYSILTNFMVTDTSKFEKIISSNLNTAENATQTKSAEGIDLKGVMSRFSISKQIINAVRLDNGGEKSSITLNTSRVNSLNIRNDFEPALFWLIKIIKLIDVAYKAPKTNSFVAGFAKPLVFSTEIKTLQPKFLFLRFQSVKDALEAGLISDAFTQDDKGKKNKVDLVAFLDSNSKLFSLTRYDARTYSHGNTSIKLNLNTISFRDPSFQEIQVSFGGPDSVSLQEYINLQQQFIVTFDKPDYAYTHRKIFQDHRLLEDLDIFMDTFIAEPHLAKVTSEKGKTTKTSKIFSARSIFGYLESKYLSTVDCMICDDMGTEWGDHISVKGDEITFYHSKYDKPGLSATKLEVVFGQAQKNLAFIAMTDEMVSKRALRWSSNYSKTSIPRIRKHDGSGMTPIESVKRSIARAAGSGNLQAKVYVVINFLSKSQLSASLAKVKGGETFHDQGVTLQILWFVNSLLASANDIGARFKIICRP</sequence>
<gene>
    <name evidence="1" type="ORF">E6A44_019260</name>
</gene>
<reference evidence="1 2" key="1">
    <citation type="submission" date="2024-12" db="EMBL/GenBank/DDBJ databases">
        <authorList>
            <person name="Hu S."/>
        </authorList>
    </citation>
    <scope>NUCLEOTIDE SEQUENCE [LARGE SCALE GENOMIC DNA]</scope>
    <source>
        <strain evidence="1 2">THG-T11</strain>
    </source>
</reference>